<comment type="caution">
    <text evidence="3">The sequence shown here is derived from an EMBL/GenBank/DDBJ whole genome shotgun (WGS) entry which is preliminary data.</text>
</comment>
<dbReference type="Proteomes" id="UP001500635">
    <property type="component" value="Unassembled WGS sequence"/>
</dbReference>
<reference evidence="4" key="1">
    <citation type="journal article" date="2019" name="Int. J. Syst. Evol. Microbiol.">
        <title>The Global Catalogue of Microorganisms (GCM) 10K type strain sequencing project: providing services to taxonomists for standard genome sequencing and annotation.</title>
        <authorList>
            <consortium name="The Broad Institute Genomics Platform"/>
            <consortium name="The Broad Institute Genome Sequencing Center for Infectious Disease"/>
            <person name="Wu L."/>
            <person name="Ma J."/>
        </authorList>
    </citation>
    <scope>NUCLEOTIDE SEQUENCE [LARGE SCALE GENOMIC DNA]</scope>
    <source>
        <strain evidence="4">JCM 17688</strain>
    </source>
</reference>
<evidence type="ECO:0000313" key="4">
    <source>
        <dbReference type="Proteomes" id="UP001500635"/>
    </source>
</evidence>
<feature type="compositionally biased region" description="Polar residues" evidence="1">
    <location>
        <begin position="192"/>
        <end position="201"/>
    </location>
</feature>
<gene>
    <name evidence="3" type="ORF">GCM10023147_08200</name>
</gene>
<evidence type="ECO:0008006" key="5">
    <source>
        <dbReference type="Google" id="ProtNLM"/>
    </source>
</evidence>
<dbReference type="EMBL" id="BAABFR010000008">
    <property type="protein sequence ID" value="GAA4385862.1"/>
    <property type="molecule type" value="Genomic_DNA"/>
</dbReference>
<dbReference type="RefSeq" id="WP_385920079.1">
    <property type="nucleotide sequence ID" value="NZ_JBHTGI010000001.1"/>
</dbReference>
<keyword evidence="2" id="KW-0812">Transmembrane</keyword>
<accession>A0ABP8J6H5</accession>
<name>A0ABP8J6H5_9ACTN</name>
<protein>
    <recommendedName>
        <fullName evidence="5">DUF4389 domain-containing protein</fullName>
    </recommendedName>
</protein>
<organism evidence="3 4">
    <name type="scientific">Tsukamurella soli</name>
    <dbReference type="NCBI Taxonomy" id="644556"/>
    <lineage>
        <taxon>Bacteria</taxon>
        <taxon>Bacillati</taxon>
        <taxon>Actinomycetota</taxon>
        <taxon>Actinomycetes</taxon>
        <taxon>Mycobacteriales</taxon>
        <taxon>Tsukamurellaceae</taxon>
        <taxon>Tsukamurella</taxon>
    </lineage>
</organism>
<keyword evidence="2" id="KW-1133">Transmembrane helix</keyword>
<evidence type="ECO:0000256" key="1">
    <source>
        <dbReference type="SAM" id="MobiDB-lite"/>
    </source>
</evidence>
<dbReference type="InterPro" id="IPR025498">
    <property type="entry name" value="DUF4389"/>
</dbReference>
<keyword evidence="4" id="KW-1185">Reference proteome</keyword>
<evidence type="ECO:0000313" key="3">
    <source>
        <dbReference type="EMBL" id="GAA4385862.1"/>
    </source>
</evidence>
<feature type="region of interest" description="Disordered" evidence="1">
    <location>
        <begin position="192"/>
        <end position="211"/>
    </location>
</feature>
<keyword evidence="2" id="KW-0472">Membrane</keyword>
<dbReference type="Pfam" id="PF14333">
    <property type="entry name" value="DUF4389"/>
    <property type="match status" value="2"/>
</dbReference>
<proteinExistence type="predicted"/>
<sequence>MNGPLAAPSEFLPEIDVAAVGRQPRLTVAFRLILLIPHYIVLGALGITSGVVGVITWFAALFTAHTPDFARRYQTGYINRFARVSGYSMFLTSSYPPFAWQPTGCPVVAHIPPPTHLNRWTVFFRGILRIPAAVVVVVAGFGLGVVSVIVWIVVLVLGRTPGAVFQANAAVLRYTVRYNAYWLMLTPAYRNTSSVTGSSASPGRRRRGRCC</sequence>
<feature type="transmembrane region" description="Helical" evidence="2">
    <location>
        <begin position="130"/>
        <end position="157"/>
    </location>
</feature>
<evidence type="ECO:0000256" key="2">
    <source>
        <dbReference type="SAM" id="Phobius"/>
    </source>
</evidence>
<feature type="transmembrane region" description="Helical" evidence="2">
    <location>
        <begin position="32"/>
        <end position="60"/>
    </location>
</feature>